<evidence type="ECO:0000256" key="3">
    <source>
        <dbReference type="ARBA" id="ARBA00022691"/>
    </source>
</evidence>
<protein>
    <submittedName>
        <fullName evidence="7">O-methyltransferase</fullName>
    </submittedName>
</protein>
<evidence type="ECO:0000313" key="8">
    <source>
        <dbReference type="Proteomes" id="UP000554482"/>
    </source>
</evidence>
<dbReference type="Gene3D" id="3.40.50.150">
    <property type="entry name" value="Vaccinia Virus protein VP39"/>
    <property type="match status" value="1"/>
</dbReference>
<feature type="active site" description="Proton acceptor" evidence="4">
    <location>
        <position position="257"/>
    </location>
</feature>
<sequence length="350" mass="39034">MAAFQGKNESVDINAQAHVWKIIYGFADSLVLRCAVELGIFDIIDNNNQPITLADLASKLPISNVNLDNLYRILRYLVKMEILSYADADVKKYTLEPIATLLLRNEKRSMVPMVLGMTQKDFMPSWHSMKDGLNDNGVTAFEKAMGMTIWEYLEGHPDQSQLFNEGMAGETRLLTSALISGSKDMFQNIDSVVDVGGGNGTTIKAISDAFPHIKCTLFDLPYVIANSYDHPNIERIAGDMFKHMPSAQAILLKLILHDWNDEDSIKILKQCRKSIPKDGGKVIIVDVALDEDSDHELSSTRLILDIDMLVNTGGKERTKEDWEKLVKCAGFSGCKIRHIAAIQSVIEVFP</sequence>
<dbReference type="Proteomes" id="UP000554482">
    <property type="component" value="Unassembled WGS sequence"/>
</dbReference>
<dbReference type="SUPFAM" id="SSF46785">
    <property type="entry name" value="Winged helix' DNA-binding domain"/>
    <property type="match status" value="1"/>
</dbReference>
<dbReference type="PIRSF" id="PIRSF005739">
    <property type="entry name" value="O-mtase"/>
    <property type="match status" value="1"/>
</dbReference>
<evidence type="ECO:0000256" key="4">
    <source>
        <dbReference type="PIRSR" id="PIRSR005739-1"/>
    </source>
</evidence>
<dbReference type="InterPro" id="IPR036390">
    <property type="entry name" value="WH_DNA-bd_sf"/>
</dbReference>
<keyword evidence="8" id="KW-1185">Reference proteome</keyword>
<dbReference type="InterPro" id="IPR036388">
    <property type="entry name" value="WH-like_DNA-bd_sf"/>
</dbReference>
<evidence type="ECO:0000256" key="2">
    <source>
        <dbReference type="ARBA" id="ARBA00022679"/>
    </source>
</evidence>
<dbReference type="SUPFAM" id="SSF53335">
    <property type="entry name" value="S-adenosyl-L-methionine-dependent methyltransferases"/>
    <property type="match status" value="1"/>
</dbReference>
<dbReference type="OrthoDB" id="1606438at2759"/>
<evidence type="ECO:0000259" key="6">
    <source>
        <dbReference type="Pfam" id="PF08100"/>
    </source>
</evidence>
<dbReference type="PROSITE" id="PS51683">
    <property type="entry name" value="SAM_OMT_II"/>
    <property type="match status" value="1"/>
</dbReference>
<dbReference type="Pfam" id="PF00891">
    <property type="entry name" value="Methyltransf_2"/>
    <property type="match status" value="1"/>
</dbReference>
<proteinExistence type="predicted"/>
<dbReference type="PANTHER" id="PTHR11746">
    <property type="entry name" value="O-METHYLTRANSFERASE"/>
    <property type="match status" value="1"/>
</dbReference>
<dbReference type="InterPro" id="IPR016461">
    <property type="entry name" value="COMT-like"/>
</dbReference>
<keyword evidence="2 7" id="KW-0808">Transferase</keyword>
<dbReference type="GO" id="GO:0008171">
    <property type="term" value="F:O-methyltransferase activity"/>
    <property type="evidence" value="ECO:0007669"/>
    <property type="project" value="InterPro"/>
</dbReference>
<keyword evidence="3" id="KW-0949">S-adenosyl-L-methionine</keyword>
<dbReference type="InterPro" id="IPR001077">
    <property type="entry name" value="COMT_C"/>
</dbReference>
<dbReference type="Gene3D" id="1.10.10.10">
    <property type="entry name" value="Winged helix-like DNA-binding domain superfamily/Winged helix DNA-binding domain"/>
    <property type="match status" value="1"/>
</dbReference>
<dbReference type="Pfam" id="PF08100">
    <property type="entry name" value="Dimerisation"/>
    <property type="match status" value="1"/>
</dbReference>
<dbReference type="EMBL" id="JABWDY010026297">
    <property type="protein sequence ID" value="KAF5188809.1"/>
    <property type="molecule type" value="Genomic_DNA"/>
</dbReference>
<gene>
    <name evidence="7" type="ORF">FRX31_021605</name>
</gene>
<keyword evidence="1 7" id="KW-0489">Methyltransferase</keyword>
<dbReference type="InterPro" id="IPR029063">
    <property type="entry name" value="SAM-dependent_MTases_sf"/>
</dbReference>
<name>A0A7J6VUN4_THATH</name>
<dbReference type="AlphaFoldDB" id="A0A7J6VUN4"/>
<reference evidence="7 8" key="1">
    <citation type="submission" date="2020-06" db="EMBL/GenBank/DDBJ databases">
        <title>Transcriptomic and genomic resources for Thalictrum thalictroides and T. hernandezii: Facilitating candidate gene discovery in an emerging model plant lineage.</title>
        <authorList>
            <person name="Arias T."/>
            <person name="Riano-Pachon D.M."/>
            <person name="Di Stilio V.S."/>
        </authorList>
    </citation>
    <scope>NUCLEOTIDE SEQUENCE [LARGE SCALE GENOMIC DNA]</scope>
    <source>
        <strain evidence="8">cv. WT478/WT964</strain>
        <tissue evidence="7">Leaves</tissue>
    </source>
</reference>
<evidence type="ECO:0000313" key="7">
    <source>
        <dbReference type="EMBL" id="KAF5188809.1"/>
    </source>
</evidence>
<feature type="domain" description="O-methyltransferase dimerisation" evidence="6">
    <location>
        <begin position="20"/>
        <end position="104"/>
    </location>
</feature>
<dbReference type="GO" id="GO:0046983">
    <property type="term" value="F:protein dimerization activity"/>
    <property type="evidence" value="ECO:0007669"/>
    <property type="project" value="InterPro"/>
</dbReference>
<organism evidence="7 8">
    <name type="scientific">Thalictrum thalictroides</name>
    <name type="common">Rue-anemone</name>
    <name type="synonym">Anemone thalictroides</name>
    <dbReference type="NCBI Taxonomy" id="46969"/>
    <lineage>
        <taxon>Eukaryota</taxon>
        <taxon>Viridiplantae</taxon>
        <taxon>Streptophyta</taxon>
        <taxon>Embryophyta</taxon>
        <taxon>Tracheophyta</taxon>
        <taxon>Spermatophyta</taxon>
        <taxon>Magnoliopsida</taxon>
        <taxon>Ranunculales</taxon>
        <taxon>Ranunculaceae</taxon>
        <taxon>Thalictroideae</taxon>
        <taxon>Thalictrum</taxon>
    </lineage>
</organism>
<comment type="caution">
    <text evidence="7">The sequence shown here is derived from an EMBL/GenBank/DDBJ whole genome shotgun (WGS) entry which is preliminary data.</text>
</comment>
<evidence type="ECO:0000256" key="1">
    <source>
        <dbReference type="ARBA" id="ARBA00022603"/>
    </source>
</evidence>
<dbReference type="InterPro" id="IPR012967">
    <property type="entry name" value="COMT_dimerisation"/>
</dbReference>
<accession>A0A7J6VUN4</accession>
<feature type="domain" description="O-methyltransferase C-terminal" evidence="5">
    <location>
        <begin position="126"/>
        <end position="332"/>
    </location>
</feature>
<dbReference type="GO" id="GO:0032259">
    <property type="term" value="P:methylation"/>
    <property type="evidence" value="ECO:0007669"/>
    <property type="project" value="UniProtKB-KW"/>
</dbReference>
<evidence type="ECO:0000259" key="5">
    <source>
        <dbReference type="Pfam" id="PF00891"/>
    </source>
</evidence>